<dbReference type="AlphaFoldDB" id="A0A0F9Q962"/>
<dbReference type="EMBL" id="LAZR01001700">
    <property type="protein sequence ID" value="KKN40525.1"/>
    <property type="molecule type" value="Genomic_DNA"/>
</dbReference>
<name>A0A0F9Q962_9ZZZZ</name>
<evidence type="ECO:0008006" key="2">
    <source>
        <dbReference type="Google" id="ProtNLM"/>
    </source>
</evidence>
<evidence type="ECO:0000313" key="1">
    <source>
        <dbReference type="EMBL" id="KKN40525.1"/>
    </source>
</evidence>
<organism evidence="1">
    <name type="scientific">marine sediment metagenome</name>
    <dbReference type="NCBI Taxonomy" id="412755"/>
    <lineage>
        <taxon>unclassified sequences</taxon>
        <taxon>metagenomes</taxon>
        <taxon>ecological metagenomes</taxon>
    </lineage>
</organism>
<sequence>MKEIEYKNMKIPNNVIEWLLEEENPSIRYRTMLELQEVPESDLNLQSAKKMIPNYLPVKKMLDAMHPDGYWEQINPRSHKHFGKGVEYNRDTTHFILSFLAELGMTREEPKIEKAGNRYLSLQQEDGDFFDHFSCLYGLNIRTFNLLGFKGDYRLNKTVELMKNSIRYDNGYLCEIHEGKRKKDRLVKSCIRGSALVLLTLVEMPELWNETFAKKIAGYFLNRNVLYKTTNPETYVRKDTGSTIFPFNHRFGLIEVLLPLAKMGYGEDLRIKSAWNILAQHKTEEGKYILDSVYNSKYWKFGENGSVNKWITFYAYLCLKYKEKAQSTKIKKGISKL</sequence>
<dbReference type="Gene3D" id="1.50.10.20">
    <property type="match status" value="1"/>
</dbReference>
<dbReference type="InterPro" id="IPR008930">
    <property type="entry name" value="Terpenoid_cyclase/PrenylTrfase"/>
</dbReference>
<comment type="caution">
    <text evidence="1">The sequence shown here is derived from an EMBL/GenBank/DDBJ whole genome shotgun (WGS) entry which is preliminary data.</text>
</comment>
<gene>
    <name evidence="1" type="ORF">LCGC14_0732560</name>
</gene>
<dbReference type="SUPFAM" id="SSF48239">
    <property type="entry name" value="Terpenoid cyclases/Protein prenyltransferases"/>
    <property type="match status" value="1"/>
</dbReference>
<accession>A0A0F9Q962</accession>
<proteinExistence type="predicted"/>
<protein>
    <recommendedName>
        <fullName evidence="2">Squalene cyclase C-terminal domain-containing protein</fullName>
    </recommendedName>
</protein>
<reference evidence="1" key="1">
    <citation type="journal article" date="2015" name="Nature">
        <title>Complex archaea that bridge the gap between prokaryotes and eukaryotes.</title>
        <authorList>
            <person name="Spang A."/>
            <person name="Saw J.H."/>
            <person name="Jorgensen S.L."/>
            <person name="Zaremba-Niedzwiedzka K."/>
            <person name="Martijn J."/>
            <person name="Lind A.E."/>
            <person name="van Eijk R."/>
            <person name="Schleper C."/>
            <person name="Guy L."/>
            <person name="Ettema T.J."/>
        </authorList>
    </citation>
    <scope>NUCLEOTIDE SEQUENCE</scope>
</reference>